<sequence>MVNIIYFFDVKPNGENFIKAFFLNGSNLYDFRLSDGSLEKLEIYKSHLLVTAKNSDKTLITSYSIKTGMTTMTGTLPDTGNISAIKVFDENMRQNETG</sequence>
<organism evidence="1 2">
    <name type="scientific">Potamilus streckersoni</name>
    <dbReference type="NCBI Taxonomy" id="2493646"/>
    <lineage>
        <taxon>Eukaryota</taxon>
        <taxon>Metazoa</taxon>
        <taxon>Spiralia</taxon>
        <taxon>Lophotrochozoa</taxon>
        <taxon>Mollusca</taxon>
        <taxon>Bivalvia</taxon>
        <taxon>Autobranchia</taxon>
        <taxon>Heteroconchia</taxon>
        <taxon>Palaeoheterodonta</taxon>
        <taxon>Unionida</taxon>
        <taxon>Unionoidea</taxon>
        <taxon>Unionidae</taxon>
        <taxon>Ambleminae</taxon>
        <taxon>Lampsilini</taxon>
        <taxon>Potamilus</taxon>
    </lineage>
</organism>
<name>A0AAE0T8R0_9BIVA</name>
<dbReference type="Proteomes" id="UP001195483">
    <property type="component" value="Unassembled WGS sequence"/>
</dbReference>
<reference evidence="1" key="1">
    <citation type="journal article" date="2021" name="Genome Biol. Evol.">
        <title>A High-Quality Reference Genome for a Parasitic Bivalve with Doubly Uniparental Inheritance (Bivalvia: Unionida).</title>
        <authorList>
            <person name="Smith C.H."/>
        </authorList>
    </citation>
    <scope>NUCLEOTIDE SEQUENCE</scope>
    <source>
        <strain evidence="1">CHS0354</strain>
    </source>
</reference>
<proteinExistence type="predicted"/>
<accession>A0AAE0T8R0</accession>
<dbReference type="AlphaFoldDB" id="A0AAE0T8R0"/>
<protein>
    <submittedName>
        <fullName evidence="1">Uncharacterized protein</fullName>
    </submittedName>
</protein>
<gene>
    <name evidence="1" type="ORF">CHS0354_003967</name>
</gene>
<keyword evidence="2" id="KW-1185">Reference proteome</keyword>
<reference evidence="1" key="3">
    <citation type="submission" date="2023-05" db="EMBL/GenBank/DDBJ databases">
        <authorList>
            <person name="Smith C.H."/>
        </authorList>
    </citation>
    <scope>NUCLEOTIDE SEQUENCE</scope>
    <source>
        <strain evidence="1">CHS0354</strain>
        <tissue evidence="1">Mantle</tissue>
    </source>
</reference>
<evidence type="ECO:0000313" key="1">
    <source>
        <dbReference type="EMBL" id="KAK3605320.1"/>
    </source>
</evidence>
<dbReference type="EMBL" id="JAEAOA010000308">
    <property type="protein sequence ID" value="KAK3605320.1"/>
    <property type="molecule type" value="Genomic_DNA"/>
</dbReference>
<reference evidence="1" key="2">
    <citation type="journal article" date="2021" name="Genome Biol. Evol.">
        <title>Developing a high-quality reference genome for a parasitic bivalve with doubly uniparental inheritance (Bivalvia: Unionida).</title>
        <authorList>
            <person name="Smith C.H."/>
        </authorList>
    </citation>
    <scope>NUCLEOTIDE SEQUENCE</scope>
    <source>
        <strain evidence="1">CHS0354</strain>
        <tissue evidence="1">Mantle</tissue>
    </source>
</reference>
<evidence type="ECO:0000313" key="2">
    <source>
        <dbReference type="Proteomes" id="UP001195483"/>
    </source>
</evidence>
<comment type="caution">
    <text evidence="1">The sequence shown here is derived from an EMBL/GenBank/DDBJ whole genome shotgun (WGS) entry which is preliminary data.</text>
</comment>